<dbReference type="Gene3D" id="3.40.190.10">
    <property type="entry name" value="Periplasmic binding protein-like II"/>
    <property type="match status" value="2"/>
</dbReference>
<gene>
    <name evidence="3" type="ORF">SAMN05444390_107151</name>
</gene>
<dbReference type="OrthoDB" id="225238at2"/>
<keyword evidence="4" id="KW-1185">Reference proteome</keyword>
<keyword evidence="2" id="KW-0732">Signal</keyword>
<dbReference type="PANTHER" id="PTHR35841">
    <property type="entry name" value="PHOSPHONATES-BINDING PERIPLASMIC PROTEIN"/>
    <property type="match status" value="1"/>
</dbReference>
<evidence type="ECO:0000313" key="3">
    <source>
        <dbReference type="EMBL" id="SEG86227.1"/>
    </source>
</evidence>
<sequence>MAWRLSGISNRLLFLTSVLMLMLLAAGPLKAETRPQDSVSISLATYPFGDAASIHQAFSPLAQYLETRLGVRVNLIVTRDYAELARRLDEGTVDLAWIGSANYVSTFDSERRPQYIATYRERSKESGEVHAFYRAVILALASSGYSGLADLQGKRFGFTDPDSTSGHVYPRMMLEQQQIDPERFFSDTYFLGTHRSVIEALLAGSIQAGAVSDGTYYTAMAEHPGELQVLAWSDPIPLDAIVAAFDLSSETVDQVRQALLDIGTGDHPVNLAIQQNLAWPAAGFEQRSAEFYLPLKRALAGPSLEP</sequence>
<evidence type="ECO:0000313" key="4">
    <source>
        <dbReference type="Proteomes" id="UP000236745"/>
    </source>
</evidence>
<dbReference type="SUPFAM" id="SSF53850">
    <property type="entry name" value="Periplasmic binding protein-like II"/>
    <property type="match status" value="1"/>
</dbReference>
<evidence type="ECO:0000256" key="1">
    <source>
        <dbReference type="ARBA" id="ARBA00007162"/>
    </source>
</evidence>
<dbReference type="Pfam" id="PF12974">
    <property type="entry name" value="Phosphonate-bd"/>
    <property type="match status" value="1"/>
</dbReference>
<dbReference type="InterPro" id="IPR005770">
    <property type="entry name" value="PhnD"/>
</dbReference>
<dbReference type="PANTHER" id="PTHR35841:SF1">
    <property type="entry name" value="PHOSPHONATES-BINDING PERIPLASMIC PROTEIN"/>
    <property type="match status" value="1"/>
</dbReference>
<proteinExistence type="inferred from homology"/>
<reference evidence="3 4" key="1">
    <citation type="submission" date="2016-10" db="EMBL/GenBank/DDBJ databases">
        <authorList>
            <person name="de Groot N.N."/>
        </authorList>
    </citation>
    <scope>NUCLEOTIDE SEQUENCE [LARGE SCALE GENOMIC DNA]</scope>
    <source>
        <strain evidence="3 4">DSM 22012</strain>
    </source>
</reference>
<dbReference type="RefSeq" id="WP_104005609.1">
    <property type="nucleotide sequence ID" value="NZ_FNVQ01000007.1"/>
</dbReference>
<dbReference type="EMBL" id="FNVQ01000007">
    <property type="protein sequence ID" value="SEG86227.1"/>
    <property type="molecule type" value="Genomic_DNA"/>
</dbReference>
<dbReference type="NCBIfam" id="TIGR01098">
    <property type="entry name" value="3A0109s03R"/>
    <property type="match status" value="1"/>
</dbReference>
<dbReference type="GO" id="GO:0043190">
    <property type="term" value="C:ATP-binding cassette (ABC) transporter complex"/>
    <property type="evidence" value="ECO:0007669"/>
    <property type="project" value="InterPro"/>
</dbReference>
<dbReference type="AlphaFoldDB" id="A0A1H6DLB6"/>
<organism evidence="3 4">
    <name type="scientific">Marinobacterium lutimaris</name>
    <dbReference type="NCBI Taxonomy" id="568106"/>
    <lineage>
        <taxon>Bacteria</taxon>
        <taxon>Pseudomonadati</taxon>
        <taxon>Pseudomonadota</taxon>
        <taxon>Gammaproteobacteria</taxon>
        <taxon>Oceanospirillales</taxon>
        <taxon>Oceanospirillaceae</taxon>
        <taxon>Marinobacterium</taxon>
    </lineage>
</organism>
<name>A0A1H6DLB6_9GAMM</name>
<accession>A0A1H6DLB6</accession>
<dbReference type="GO" id="GO:0055085">
    <property type="term" value="P:transmembrane transport"/>
    <property type="evidence" value="ECO:0007669"/>
    <property type="project" value="InterPro"/>
</dbReference>
<comment type="similarity">
    <text evidence="1">Belongs to the phosphate/phosphite/phosphonate binding protein family.</text>
</comment>
<protein>
    <submittedName>
        <fullName evidence="3">Phosphonate transport system substrate-binding protein</fullName>
    </submittedName>
</protein>
<dbReference type="Proteomes" id="UP000236745">
    <property type="component" value="Unassembled WGS sequence"/>
</dbReference>
<evidence type="ECO:0000256" key="2">
    <source>
        <dbReference type="ARBA" id="ARBA00022729"/>
    </source>
</evidence>